<reference evidence="3 4" key="1">
    <citation type="submission" date="2024-07" db="EMBL/GenBank/DDBJ databases">
        <authorList>
            <person name="Thanompreechachai J."/>
            <person name="Duangmal K."/>
        </authorList>
    </citation>
    <scope>NUCLEOTIDE SEQUENCE [LARGE SCALE GENOMIC DNA]</scope>
    <source>
        <strain evidence="3 4">LSe6-4</strain>
    </source>
</reference>
<keyword evidence="2" id="KW-1133">Transmembrane helix</keyword>
<evidence type="ECO:0000256" key="2">
    <source>
        <dbReference type="SAM" id="Phobius"/>
    </source>
</evidence>
<feature type="compositionally biased region" description="Basic and acidic residues" evidence="1">
    <location>
        <begin position="34"/>
        <end position="45"/>
    </location>
</feature>
<sequence>MRTIPAPEDDHDPSLDVHDDTDPEPAPGPLEVRYVPDPEHPENRRTRNALARWSVAVYLAGIVVWIVLGSLGITTVPVSAALVALGPFVGAIVAWYFPGRDNGRD</sequence>
<gene>
    <name evidence="3" type="ORF">AB2L27_00160</name>
</gene>
<evidence type="ECO:0000313" key="3">
    <source>
        <dbReference type="EMBL" id="MEZ0163172.1"/>
    </source>
</evidence>
<feature type="transmembrane region" description="Helical" evidence="2">
    <location>
        <begin position="79"/>
        <end position="97"/>
    </location>
</feature>
<evidence type="ECO:0008006" key="5">
    <source>
        <dbReference type="Google" id="ProtNLM"/>
    </source>
</evidence>
<comment type="caution">
    <text evidence="3">The sequence shown here is derived from an EMBL/GenBank/DDBJ whole genome shotgun (WGS) entry which is preliminary data.</text>
</comment>
<protein>
    <recommendedName>
        <fullName evidence="5">DUF2530 domain-containing protein</fullName>
    </recommendedName>
</protein>
<dbReference type="EMBL" id="JBGFTU010000001">
    <property type="protein sequence ID" value="MEZ0163172.1"/>
    <property type="molecule type" value="Genomic_DNA"/>
</dbReference>
<keyword evidence="2" id="KW-0472">Membrane</keyword>
<feature type="transmembrane region" description="Helical" evidence="2">
    <location>
        <begin position="53"/>
        <end position="73"/>
    </location>
</feature>
<evidence type="ECO:0000256" key="1">
    <source>
        <dbReference type="SAM" id="MobiDB-lite"/>
    </source>
</evidence>
<keyword evidence="2" id="KW-0812">Transmembrane</keyword>
<proteinExistence type="predicted"/>
<dbReference type="RefSeq" id="WP_370439431.1">
    <property type="nucleotide sequence ID" value="NZ_JBGFTU010000001.1"/>
</dbReference>
<accession>A0ABV4GV46</accession>
<name>A0ABV4GV46_9ACTN</name>
<organism evidence="3 4">
    <name type="scientific">Kineococcus halophytocola</name>
    <dbReference type="NCBI Taxonomy" id="3234027"/>
    <lineage>
        <taxon>Bacteria</taxon>
        <taxon>Bacillati</taxon>
        <taxon>Actinomycetota</taxon>
        <taxon>Actinomycetes</taxon>
        <taxon>Kineosporiales</taxon>
        <taxon>Kineosporiaceae</taxon>
        <taxon>Kineococcus</taxon>
    </lineage>
</organism>
<dbReference type="Proteomes" id="UP001565927">
    <property type="component" value="Unassembled WGS sequence"/>
</dbReference>
<keyword evidence="4" id="KW-1185">Reference proteome</keyword>
<evidence type="ECO:0000313" key="4">
    <source>
        <dbReference type="Proteomes" id="UP001565927"/>
    </source>
</evidence>
<feature type="region of interest" description="Disordered" evidence="1">
    <location>
        <begin position="1"/>
        <end position="45"/>
    </location>
</feature>